<evidence type="ECO:0000313" key="1">
    <source>
        <dbReference type="EMBL" id="MBA2175287.1"/>
    </source>
</evidence>
<name>A0A838CT93_9BACI</name>
<protein>
    <submittedName>
        <fullName evidence="1">Uncharacterized protein</fullName>
    </submittedName>
</protein>
<evidence type="ECO:0000313" key="2">
    <source>
        <dbReference type="Proteomes" id="UP000571017"/>
    </source>
</evidence>
<dbReference type="AlphaFoldDB" id="A0A838CT93"/>
<comment type="caution">
    <text evidence="1">The sequence shown here is derived from an EMBL/GenBank/DDBJ whole genome shotgun (WGS) entry which is preliminary data.</text>
</comment>
<dbReference type="RefSeq" id="WP_181472310.1">
    <property type="nucleotide sequence ID" value="NZ_JACEFG010000002.1"/>
</dbReference>
<reference evidence="1 2" key="1">
    <citation type="journal article" date="2004" name="Extremophiles">
        <title>Halobacillus locisalis sp. nov., a halophilic bacterium isolated from a marine solar saltern of the Yellow Sea in Korea.</title>
        <authorList>
            <person name="Yoon J.H."/>
            <person name="Kang K.H."/>
            <person name="Oh T.K."/>
            <person name="Park Y.H."/>
        </authorList>
    </citation>
    <scope>NUCLEOTIDE SEQUENCE [LARGE SCALE GENOMIC DNA]</scope>
    <source>
        <strain evidence="1 2">KCTC 3788</strain>
    </source>
</reference>
<dbReference type="EMBL" id="JACEFG010000002">
    <property type="protein sequence ID" value="MBA2175287.1"/>
    <property type="molecule type" value="Genomic_DNA"/>
</dbReference>
<sequence length="52" mass="6101">MSDKLYLVSELGGNVRYRRALVRIEQLDVWIRASVVRIAWQNVRIEARSSKV</sequence>
<gene>
    <name evidence="1" type="ORF">H0266_10305</name>
</gene>
<accession>A0A838CT93</accession>
<organism evidence="1 2">
    <name type="scientific">Halobacillus locisalis</name>
    <dbReference type="NCBI Taxonomy" id="220753"/>
    <lineage>
        <taxon>Bacteria</taxon>
        <taxon>Bacillati</taxon>
        <taxon>Bacillota</taxon>
        <taxon>Bacilli</taxon>
        <taxon>Bacillales</taxon>
        <taxon>Bacillaceae</taxon>
        <taxon>Halobacillus</taxon>
    </lineage>
</organism>
<proteinExistence type="predicted"/>
<keyword evidence="2" id="KW-1185">Reference proteome</keyword>
<dbReference type="Proteomes" id="UP000571017">
    <property type="component" value="Unassembled WGS sequence"/>
</dbReference>